<feature type="transmembrane region" description="Helical" evidence="8">
    <location>
        <begin position="648"/>
        <end position="666"/>
    </location>
</feature>
<dbReference type="CDD" id="cd17341">
    <property type="entry name" value="MFS_NRT2_like"/>
    <property type="match status" value="2"/>
</dbReference>
<feature type="transmembrane region" description="Helical" evidence="8">
    <location>
        <begin position="76"/>
        <end position="96"/>
    </location>
</feature>
<dbReference type="SUPFAM" id="SSF103473">
    <property type="entry name" value="MFS general substrate transporter"/>
    <property type="match status" value="2"/>
</dbReference>
<keyword evidence="7 8" id="KW-0472">Membrane</keyword>
<feature type="transmembrane region" description="Helical" evidence="8">
    <location>
        <begin position="686"/>
        <end position="707"/>
    </location>
</feature>
<feature type="transmembrane region" description="Helical" evidence="8">
    <location>
        <begin position="356"/>
        <end position="381"/>
    </location>
</feature>
<feature type="transmembrane region" description="Helical" evidence="8">
    <location>
        <begin position="51"/>
        <end position="69"/>
    </location>
</feature>
<feature type="transmembrane region" description="Helical" evidence="8">
    <location>
        <begin position="169"/>
        <end position="187"/>
    </location>
</feature>
<reference evidence="10 11" key="1">
    <citation type="submission" date="2022-10" db="EMBL/GenBank/DDBJ databases">
        <title>Defluviimonas sp. nov., isolated from ocean surface sediments.</title>
        <authorList>
            <person name="He W."/>
            <person name="Wang L."/>
            <person name="Zhang D.-F."/>
        </authorList>
    </citation>
    <scope>NUCLEOTIDE SEQUENCE [LARGE SCALE GENOMIC DNA]</scope>
    <source>
        <strain evidence="10 11">WL0024</strain>
    </source>
</reference>
<evidence type="ECO:0000256" key="8">
    <source>
        <dbReference type="SAM" id="Phobius"/>
    </source>
</evidence>
<keyword evidence="4 8" id="KW-0812">Transmembrane</keyword>
<feature type="transmembrane region" description="Helical" evidence="8">
    <location>
        <begin position="102"/>
        <end position="126"/>
    </location>
</feature>
<name>A0ABT2X855_9RHOB</name>
<feature type="transmembrane region" description="Helical" evidence="8">
    <location>
        <begin position="536"/>
        <end position="556"/>
    </location>
</feature>
<gene>
    <name evidence="10" type="ORF">OEZ60_18120</name>
</gene>
<comment type="similarity">
    <text evidence="2">Belongs to the major facilitator superfamily. Nitrate/nitrite porter (TC 2.A.1.8) family.</text>
</comment>
<feature type="transmembrane region" description="Helical" evidence="8">
    <location>
        <begin position="470"/>
        <end position="494"/>
    </location>
</feature>
<feature type="transmembrane region" description="Helical" evidence="8">
    <location>
        <begin position="15"/>
        <end position="39"/>
    </location>
</feature>
<dbReference type="InterPro" id="IPR020846">
    <property type="entry name" value="MFS_dom"/>
</dbReference>
<evidence type="ECO:0000256" key="6">
    <source>
        <dbReference type="ARBA" id="ARBA00023063"/>
    </source>
</evidence>
<feature type="transmembrane region" description="Helical" evidence="8">
    <location>
        <begin position="562"/>
        <end position="587"/>
    </location>
</feature>
<dbReference type="InterPro" id="IPR044772">
    <property type="entry name" value="NO3_transporter"/>
</dbReference>
<feature type="transmembrane region" description="Helical" evidence="8">
    <location>
        <begin position="834"/>
        <end position="855"/>
    </location>
</feature>
<feature type="transmembrane region" description="Helical" evidence="8">
    <location>
        <begin position="752"/>
        <end position="771"/>
    </location>
</feature>
<dbReference type="InterPro" id="IPR004737">
    <property type="entry name" value="NO3_transporter_NarK/NarU-like"/>
</dbReference>
<evidence type="ECO:0000256" key="3">
    <source>
        <dbReference type="ARBA" id="ARBA00022448"/>
    </source>
</evidence>
<sequence>MLDGSHVSKGDQTRALALSTIAFTVCFAVWTIFSIIGVAIKKELGLSEFEFGLLVATPILTGSLTRLILGVWTEKYGGKIVFSLQMILTGLATWALTLADSYVMYLIAALGIGLAGGSFIIGVAYVSRWYGPGKQGTALGIFGAGNVGAAVTKFLAPFVMVAYGWQGVAQVWAVGIALMGVIFFILAKDDPMLVERRKTGVKAPSLREQFAPLRNLQVWRFSLYYFFVFGAFVALALWMPHYLIDVYGVDVKTAGMSAAAFSLSASLFRAYGGHLSDRFGARSVMYWTFGFSLVFLFMLSYPPTDYVIQGKDGPITFSTEMGRWPFVVTLFCLGFFMSLGKAAVYKHIPVYYPKHVGAVGGLVGMIGGLGGFILPIMFGALLDLTGIYTSCFALLFILVAIALAWMHMSIRQMERAAIGKTLDELPGLPEMQPIHIPGKTVMTTHTLDDWRPEDKAFWDEKGRKIARRNLWLSIPALLLAFSVWMVWSMVVARLPAIGFDFTPGQLFWLAALPGLSGATLRIFYSFMVPIFGGRLWTTLSTASLLLPAIGIGYAVQNPETPYLIFMVLALLCGLGGGNFASSMANIAYFFPKAEKGNALALNAGLGNLGVSVMQFLVPIVITMGVFGAMGGAPVQLADGGELWMQNAGFVWVPFIIVATIAAWFGMNDIADAKASFRDQAIIFTRFHNWIMCILYTGTFGSFIGYSAGFPLLTKLMFPEVNALQYVFLGPLVGALSRAATGWVSDKFGGGRVTFWTFLGMIVAVFGVITFLPTDGTGGSFAGFFACFMALFMLTGIGNASTFQMIPAIMGREIPRLMPNLDAAASRKQAERESAAIIAFTSAIAAYGAFFIPKAYGTSIAMTGAPFMALWGFLIFYAVCVVLTWVYYTRPGGLLHDLERGRPSAAPAQA</sequence>
<keyword evidence="11" id="KW-1185">Reference proteome</keyword>
<evidence type="ECO:0000259" key="9">
    <source>
        <dbReference type="PROSITE" id="PS50850"/>
    </source>
</evidence>
<dbReference type="Gene3D" id="1.20.1250.20">
    <property type="entry name" value="MFS general substrate transporter like domains"/>
    <property type="match status" value="3"/>
</dbReference>
<protein>
    <submittedName>
        <fullName evidence="10">MFS transporter</fullName>
    </submittedName>
</protein>
<feature type="transmembrane region" description="Helical" evidence="8">
    <location>
        <begin position="867"/>
        <end position="887"/>
    </location>
</feature>
<keyword evidence="5 8" id="KW-1133">Transmembrane helix</keyword>
<feature type="transmembrane region" description="Helical" evidence="8">
    <location>
        <begin position="138"/>
        <end position="163"/>
    </location>
</feature>
<feature type="transmembrane region" description="Helical" evidence="8">
    <location>
        <begin position="284"/>
        <end position="304"/>
    </location>
</feature>
<dbReference type="NCBIfam" id="TIGR00886">
    <property type="entry name" value="2A0108"/>
    <property type="match status" value="1"/>
</dbReference>
<dbReference type="RefSeq" id="WP_263339274.1">
    <property type="nucleotide sequence ID" value="NZ_JAOVQO010000019.1"/>
</dbReference>
<evidence type="ECO:0000313" key="10">
    <source>
        <dbReference type="EMBL" id="MCU9849919.1"/>
    </source>
</evidence>
<feature type="transmembrane region" description="Helical" evidence="8">
    <location>
        <begin position="254"/>
        <end position="272"/>
    </location>
</feature>
<feature type="transmembrane region" description="Helical" evidence="8">
    <location>
        <begin position="223"/>
        <end position="242"/>
    </location>
</feature>
<dbReference type="EMBL" id="JAOVQO010000019">
    <property type="protein sequence ID" value="MCU9849919.1"/>
    <property type="molecule type" value="Genomic_DNA"/>
</dbReference>
<feature type="transmembrane region" description="Helical" evidence="8">
    <location>
        <begin position="324"/>
        <end position="344"/>
    </location>
</feature>
<dbReference type="InterPro" id="IPR036259">
    <property type="entry name" value="MFS_trans_sf"/>
</dbReference>
<evidence type="ECO:0000256" key="5">
    <source>
        <dbReference type="ARBA" id="ARBA00022989"/>
    </source>
</evidence>
<comment type="caution">
    <text evidence="10">The sequence shown here is derived from an EMBL/GenBank/DDBJ whole genome shotgun (WGS) entry which is preliminary data.</text>
</comment>
<evidence type="ECO:0000256" key="7">
    <source>
        <dbReference type="ARBA" id="ARBA00023136"/>
    </source>
</evidence>
<feature type="transmembrane region" description="Helical" evidence="8">
    <location>
        <begin position="777"/>
        <end position="799"/>
    </location>
</feature>
<evidence type="ECO:0000256" key="4">
    <source>
        <dbReference type="ARBA" id="ARBA00022692"/>
    </source>
</evidence>
<proteinExistence type="inferred from homology"/>
<feature type="domain" description="Major facilitator superfamily (MFS) profile" evidence="9">
    <location>
        <begin position="14"/>
        <end position="414"/>
    </location>
</feature>
<dbReference type="Proteomes" id="UP001209535">
    <property type="component" value="Unassembled WGS sequence"/>
</dbReference>
<evidence type="ECO:0000256" key="1">
    <source>
        <dbReference type="ARBA" id="ARBA00004141"/>
    </source>
</evidence>
<organism evidence="10 11">
    <name type="scientific">Albidovulum salinarum</name>
    <dbReference type="NCBI Taxonomy" id="2984153"/>
    <lineage>
        <taxon>Bacteria</taxon>
        <taxon>Pseudomonadati</taxon>
        <taxon>Pseudomonadota</taxon>
        <taxon>Alphaproteobacteria</taxon>
        <taxon>Rhodobacterales</taxon>
        <taxon>Paracoccaceae</taxon>
        <taxon>Albidovulum</taxon>
    </lineage>
</organism>
<keyword evidence="3" id="KW-0813">Transport</keyword>
<dbReference type="Pfam" id="PF07690">
    <property type="entry name" value="MFS_1"/>
    <property type="match status" value="2"/>
</dbReference>
<evidence type="ECO:0000256" key="2">
    <source>
        <dbReference type="ARBA" id="ARBA00008432"/>
    </source>
</evidence>
<feature type="transmembrane region" description="Helical" evidence="8">
    <location>
        <begin position="387"/>
        <end position="406"/>
    </location>
</feature>
<evidence type="ECO:0000313" key="11">
    <source>
        <dbReference type="Proteomes" id="UP001209535"/>
    </source>
</evidence>
<dbReference type="PANTHER" id="PTHR23515">
    <property type="entry name" value="HIGH-AFFINITY NITRATE TRANSPORTER 2.3"/>
    <property type="match status" value="1"/>
</dbReference>
<feature type="transmembrane region" description="Helical" evidence="8">
    <location>
        <begin position="599"/>
        <end position="628"/>
    </location>
</feature>
<dbReference type="PROSITE" id="PS50850">
    <property type="entry name" value="MFS"/>
    <property type="match status" value="1"/>
</dbReference>
<keyword evidence="6" id="KW-0534">Nitrate assimilation</keyword>
<comment type="subcellular location">
    <subcellularLocation>
        <location evidence="1">Membrane</location>
        <topology evidence="1">Multi-pass membrane protein</topology>
    </subcellularLocation>
</comment>
<accession>A0ABT2X855</accession>
<feature type="transmembrane region" description="Helical" evidence="8">
    <location>
        <begin position="722"/>
        <end position="740"/>
    </location>
</feature>
<dbReference type="InterPro" id="IPR011701">
    <property type="entry name" value="MFS"/>
</dbReference>
<feature type="transmembrane region" description="Helical" evidence="8">
    <location>
        <begin position="506"/>
        <end position="524"/>
    </location>
</feature>